<dbReference type="FunFam" id="1.20.900.10:FF:000003">
    <property type="entry name" value="Rho guanine nucleotide exchange factor 10 like"/>
    <property type="match status" value="1"/>
</dbReference>
<evidence type="ECO:0000313" key="5">
    <source>
        <dbReference type="Proteomes" id="UP000265080"/>
    </source>
</evidence>
<dbReference type="Pfam" id="PF19056">
    <property type="entry name" value="WD40_2"/>
    <property type="match status" value="1"/>
</dbReference>
<feature type="region of interest" description="Disordered" evidence="2">
    <location>
        <begin position="842"/>
        <end position="862"/>
    </location>
</feature>
<dbReference type="Gene3D" id="2.30.29.30">
    <property type="entry name" value="Pleckstrin-homology domain (PH domain)/Phosphotyrosine-binding domain (PTB)"/>
    <property type="match status" value="1"/>
</dbReference>
<dbReference type="PANTHER" id="PTHR12877:SF16">
    <property type="entry name" value="RHO GUANINE NUCLEOTIDE EXCHANGE FACTOR 10-LIKE PROTEIN"/>
    <property type="match status" value="1"/>
</dbReference>
<dbReference type="Proteomes" id="UP000265080">
    <property type="component" value="Chromosome 8"/>
</dbReference>
<dbReference type="SUPFAM" id="SSF50998">
    <property type="entry name" value="Quinoprotein alcohol dehydrogenase-like"/>
    <property type="match status" value="1"/>
</dbReference>
<keyword evidence="5" id="KW-1185">Reference proteome</keyword>
<dbReference type="GO" id="GO:0051496">
    <property type="term" value="P:positive regulation of stress fiber assembly"/>
    <property type="evidence" value="ECO:0007669"/>
    <property type="project" value="UniProtKB-ARBA"/>
</dbReference>
<evidence type="ECO:0000313" key="4">
    <source>
        <dbReference type="Ensembl" id="ENSAPEP00000019660.1"/>
    </source>
</evidence>
<dbReference type="GO" id="GO:0051056">
    <property type="term" value="P:regulation of small GTPase mediated signal transduction"/>
    <property type="evidence" value="ECO:0007669"/>
    <property type="project" value="UniProtKB-ARBA"/>
</dbReference>
<dbReference type="GO" id="GO:0032933">
    <property type="term" value="P:SREBP signaling pathway"/>
    <property type="evidence" value="ECO:0007669"/>
    <property type="project" value="TreeGrafter"/>
</dbReference>
<proteinExistence type="predicted"/>
<name>A0A3P8T3A6_AMPPE</name>
<dbReference type="InterPro" id="IPR011993">
    <property type="entry name" value="PH-like_dom_sf"/>
</dbReference>
<dbReference type="InterPro" id="IPR011047">
    <property type="entry name" value="Quinoprotein_ADH-like_sf"/>
</dbReference>
<dbReference type="GeneTree" id="ENSGT00940000153798"/>
<keyword evidence="1" id="KW-0344">Guanine-nucleotide releasing factor</keyword>
<dbReference type="Gene3D" id="2.130.10.10">
    <property type="entry name" value="YVTN repeat-like/Quinoprotein amine dehydrogenase"/>
    <property type="match status" value="1"/>
</dbReference>
<dbReference type="SUPFAM" id="SSF48065">
    <property type="entry name" value="DBL homology domain (DH-domain)"/>
    <property type="match status" value="1"/>
</dbReference>
<feature type="domain" description="DH" evidence="3">
    <location>
        <begin position="41"/>
        <end position="228"/>
    </location>
</feature>
<dbReference type="GO" id="GO:0005085">
    <property type="term" value="F:guanyl-nucleotide exchange factor activity"/>
    <property type="evidence" value="ECO:0007669"/>
    <property type="project" value="UniProtKB-KW"/>
</dbReference>
<dbReference type="SMART" id="SM00325">
    <property type="entry name" value="RhoGEF"/>
    <property type="match status" value="1"/>
</dbReference>
<accession>A0A3P8T3A6</accession>
<organism evidence="4 5">
    <name type="scientific">Amphiprion percula</name>
    <name type="common">Orange clownfish</name>
    <name type="synonym">Lutjanus percula</name>
    <dbReference type="NCBI Taxonomy" id="161767"/>
    <lineage>
        <taxon>Eukaryota</taxon>
        <taxon>Metazoa</taxon>
        <taxon>Chordata</taxon>
        <taxon>Craniata</taxon>
        <taxon>Vertebrata</taxon>
        <taxon>Euteleostomi</taxon>
        <taxon>Actinopterygii</taxon>
        <taxon>Neopterygii</taxon>
        <taxon>Teleostei</taxon>
        <taxon>Neoteleostei</taxon>
        <taxon>Acanthomorphata</taxon>
        <taxon>Ovalentaria</taxon>
        <taxon>Pomacentridae</taxon>
        <taxon>Amphiprion</taxon>
    </lineage>
</organism>
<protein>
    <submittedName>
        <fullName evidence="4">Rho guanine nucleotide exchange factor 10 like</fullName>
    </submittedName>
</protein>
<evidence type="ECO:0000256" key="2">
    <source>
        <dbReference type="SAM" id="MobiDB-lite"/>
    </source>
</evidence>
<dbReference type="Gene3D" id="1.20.900.10">
    <property type="entry name" value="Dbl homology (DH) domain"/>
    <property type="match status" value="1"/>
</dbReference>
<dbReference type="Ensembl" id="ENSAPET00000020191.1">
    <property type="protein sequence ID" value="ENSAPEP00000019660.1"/>
    <property type="gene ID" value="ENSAPEG00000013955.1"/>
</dbReference>
<dbReference type="GO" id="GO:0005829">
    <property type="term" value="C:cytosol"/>
    <property type="evidence" value="ECO:0007669"/>
    <property type="project" value="TreeGrafter"/>
</dbReference>
<sequence length="979" mass="108366">MVSCILEKDDAGYMDVSVCELKHPPPQLSPMPEGLSSQQVVRRLILSSILQSENSYLDSLKRILQEYQKPLLDPQTLIINPKKVRQIFYRLQEIHQCHSMFQIALACRVAEWDYSEKIGDLFVASFSKSMVLNVYSDYINNFTNAMALIKKACMSKPAFLDFLKKKQASSPDRITLYGLMVKPIQRFPQFILLLQDMLKNTPRSHSDRLPLQLALTELETLAEKLNEQKRLADQDTEIQQLVHYGRDRSLNKLLTLDQRQLIQCEVLTEIVYGDKGQVVKSKERKIFLLNDTLICANVNLKGPPDINSLVPVGPKYMVKWCIPLLQTQVVEIGQDSLKCRNSVITARRHSSTSSKVFLGPPRLYHELEELQHDLAVVEEVSLLVGTLHGIYQNLNTTVSQDWCLALQRLIRLKEEEIQNANKCRLRLSVPGKPDKSGRPVSIMVVFNTPSPLSKISWVNRLHLAKIAQRKENTLGWESAEDVGKTKAPFHCPLLTCKLPVLSSGTHTLKLEAALHSPSQSSLLGFCTASTSLPQGYLWVAGQGGNSTLGQVEIFSLNRATPRLVKIVPLRAPVLSLEYVKELCSRTEEKEAEKAQCPPKTGNIICAGLQDGSILVYGSVDTAVQCLLTLVNPDSCPVHCLKHSLSYLFAGLANGKVAVYHKKTGGERLWNVDSCRMVALGSEPVSCLLTLQDTVWASCSNQVTVIQGANLQTQSFVAHSDPCCNVGHMVRSGGGVWMAFTQSPSIHLFHIETLEALQEVNISTRITHLSPGQVCVSSLLISQGLLWVGTSQGIILTFPVPTLEGIPKITGKGMTSLNAHCGPVDFLVSACSTLASDLLRHNSIPSAGEEGDSEAPPSKEEKPSGMLLQYHLHSTCKLPGKLLTAQPELANLRAPPESFEHSPEDGSIYEVSEDPDIWVRGRPLDWGKEGEVRRSKVTSIAIFSGGRGYRRLGQPTSESTYSDSTENTVLVWQVPLTLSQ</sequence>
<reference evidence="4" key="2">
    <citation type="submission" date="2025-08" db="UniProtKB">
        <authorList>
            <consortium name="Ensembl"/>
        </authorList>
    </citation>
    <scope>IDENTIFICATION</scope>
</reference>
<dbReference type="InterPro" id="IPR000219">
    <property type="entry name" value="DH_dom"/>
</dbReference>
<dbReference type="AlphaFoldDB" id="A0A3P8T3A6"/>
<dbReference type="InterPro" id="IPR039919">
    <property type="entry name" value="ARHGEF10/ARHGEF17"/>
</dbReference>
<dbReference type="InterPro" id="IPR015943">
    <property type="entry name" value="WD40/YVTN_repeat-like_dom_sf"/>
</dbReference>
<dbReference type="PANTHER" id="PTHR12877">
    <property type="entry name" value="RHO GUANINE NUCLEOTIDE EXCHANGE FACTOR"/>
    <property type="match status" value="1"/>
</dbReference>
<dbReference type="Pfam" id="PF19057">
    <property type="entry name" value="PH_19"/>
    <property type="match status" value="1"/>
</dbReference>
<dbReference type="PROSITE" id="PS50010">
    <property type="entry name" value="DH_2"/>
    <property type="match status" value="1"/>
</dbReference>
<reference evidence="4 5" key="1">
    <citation type="submission" date="2018-03" db="EMBL/GenBank/DDBJ databases">
        <title>Finding Nemo's genes: A chromosome-scale reference assembly of the genome of the orange clownfish Amphiprion percula.</title>
        <authorList>
            <person name="Lehmann R."/>
        </authorList>
    </citation>
    <scope>NUCLEOTIDE SEQUENCE</scope>
</reference>
<dbReference type="OMA" id="WCIPLLQ"/>
<dbReference type="CDD" id="cd00160">
    <property type="entry name" value="RhoGEF"/>
    <property type="match status" value="1"/>
</dbReference>
<dbReference type="STRING" id="161767.ENSAPEP00000019660"/>
<dbReference type="InterPro" id="IPR035899">
    <property type="entry name" value="DBL_dom_sf"/>
</dbReference>
<dbReference type="SUPFAM" id="SSF50729">
    <property type="entry name" value="PH domain-like"/>
    <property type="match status" value="1"/>
</dbReference>
<reference evidence="4" key="3">
    <citation type="submission" date="2025-09" db="UniProtKB">
        <authorList>
            <consortium name="Ensembl"/>
        </authorList>
    </citation>
    <scope>IDENTIFICATION</scope>
</reference>
<dbReference type="FunFam" id="2.30.29.30:FF:000200">
    <property type="entry name" value="Rho guanine nucleotide exchange factor (GEF) 10-like a"/>
    <property type="match status" value="1"/>
</dbReference>
<dbReference type="GO" id="GO:0030036">
    <property type="term" value="P:actin cytoskeleton organization"/>
    <property type="evidence" value="ECO:0007669"/>
    <property type="project" value="TreeGrafter"/>
</dbReference>
<evidence type="ECO:0000259" key="3">
    <source>
        <dbReference type="PROSITE" id="PS50010"/>
    </source>
</evidence>
<dbReference type="Pfam" id="PF00621">
    <property type="entry name" value="RhoGEF"/>
    <property type="match status" value="1"/>
</dbReference>
<evidence type="ECO:0000256" key="1">
    <source>
        <dbReference type="ARBA" id="ARBA00022658"/>
    </source>
</evidence>